<evidence type="ECO:0000256" key="5">
    <source>
        <dbReference type="ARBA" id="ARBA00023128"/>
    </source>
</evidence>
<dbReference type="SUPFAM" id="SSF47203">
    <property type="entry name" value="Acyl-CoA dehydrogenase C-terminal domain-like"/>
    <property type="match status" value="1"/>
</dbReference>
<keyword evidence="5" id="KW-0496">Mitochondrion</keyword>
<dbReference type="GeneTree" id="ENSGT00940000158116"/>
<evidence type="ECO:0000256" key="6">
    <source>
        <dbReference type="ARBA" id="ARBA00039507"/>
    </source>
</evidence>
<evidence type="ECO:0000256" key="2">
    <source>
        <dbReference type="ARBA" id="ARBA00022630"/>
    </source>
</evidence>
<evidence type="ECO:0000313" key="9">
    <source>
        <dbReference type="Proteomes" id="UP000001645"/>
    </source>
</evidence>
<keyword evidence="3" id="KW-0809">Transit peptide</keyword>
<proteinExistence type="predicted"/>
<dbReference type="InterPro" id="IPR009075">
    <property type="entry name" value="AcylCo_DH/oxidase_C"/>
</dbReference>
<dbReference type="Proteomes" id="UP000001645">
    <property type="component" value="Unplaced"/>
</dbReference>
<dbReference type="Gene3D" id="1.20.140.10">
    <property type="entry name" value="Butyryl-CoA Dehydrogenase, subunit A, domain 3"/>
    <property type="match status" value="1"/>
</dbReference>
<evidence type="ECO:0000259" key="7">
    <source>
        <dbReference type="Pfam" id="PF00441"/>
    </source>
</evidence>
<dbReference type="GO" id="GO:0050660">
    <property type="term" value="F:flavin adenine dinucleotide binding"/>
    <property type="evidence" value="ECO:0007669"/>
    <property type="project" value="TreeGrafter"/>
</dbReference>
<dbReference type="PANTHER" id="PTHR42807:SF1">
    <property type="entry name" value="GLUTARYL-COA DEHYDROGENASE, MITOCHONDRIAL"/>
    <property type="match status" value="1"/>
</dbReference>
<dbReference type="InterPro" id="IPR052033">
    <property type="entry name" value="Glutaryl-CoA_DH_mitochondrial"/>
</dbReference>
<reference evidence="8" key="1">
    <citation type="journal article" date="2010" name="PLoS Biol.">
        <title>Multi-platform next-generation sequencing of the domestic turkey (Meleagris gallopavo): genome assembly and analysis.</title>
        <authorList>
            <person name="Dalloul R.A."/>
            <person name="Long J.A."/>
            <person name="Zimin A.V."/>
            <person name="Aslam L."/>
            <person name="Beal K."/>
            <person name="Blomberg L.A."/>
            <person name="Bouffard P."/>
            <person name="Burt D.W."/>
            <person name="Crasta O."/>
            <person name="Crooijmans R.P."/>
            <person name="Cooper K."/>
            <person name="Coulombe R.A."/>
            <person name="De S."/>
            <person name="Delany M.E."/>
            <person name="Dodgson J.B."/>
            <person name="Dong J.J."/>
            <person name="Evans C."/>
            <person name="Frederickson K.M."/>
            <person name="Flicek P."/>
            <person name="Florea L."/>
            <person name="Folkerts O."/>
            <person name="Groenen M.A."/>
            <person name="Harkins T.T."/>
            <person name="Herrero J."/>
            <person name="Hoffmann S."/>
            <person name="Megens H.J."/>
            <person name="Jiang A."/>
            <person name="de Jong P."/>
            <person name="Kaiser P."/>
            <person name="Kim H."/>
            <person name="Kim K.W."/>
            <person name="Kim S."/>
            <person name="Langenberger D."/>
            <person name="Lee M.K."/>
            <person name="Lee T."/>
            <person name="Mane S."/>
            <person name="Marcais G."/>
            <person name="Marz M."/>
            <person name="McElroy A.P."/>
            <person name="Modise T."/>
            <person name="Nefedov M."/>
            <person name="Notredame C."/>
            <person name="Paton I.R."/>
            <person name="Payne W.S."/>
            <person name="Pertea G."/>
            <person name="Prickett D."/>
            <person name="Puiu D."/>
            <person name="Qioa D."/>
            <person name="Raineri E."/>
            <person name="Ruffier M."/>
            <person name="Salzberg S.L."/>
            <person name="Schatz M.C."/>
            <person name="Scheuring C."/>
            <person name="Schmidt C.J."/>
            <person name="Schroeder S."/>
            <person name="Searle S.M."/>
            <person name="Smith E.J."/>
            <person name="Smith J."/>
            <person name="Sonstegard T.S."/>
            <person name="Stadler P.F."/>
            <person name="Tafer H."/>
            <person name="Tu Z.J."/>
            <person name="Van Tassell C.P."/>
            <person name="Vilella A.J."/>
            <person name="Williams K.P."/>
            <person name="Yorke J.A."/>
            <person name="Zhang L."/>
            <person name="Zhang H.B."/>
            <person name="Zhang X."/>
            <person name="Zhang Y."/>
            <person name="Reed K.M."/>
        </authorList>
    </citation>
    <scope>NUCLEOTIDE SEQUENCE [LARGE SCALE GENOMIC DNA]</scope>
</reference>
<reference evidence="8" key="2">
    <citation type="submission" date="2025-08" db="UniProtKB">
        <authorList>
            <consortium name="Ensembl"/>
        </authorList>
    </citation>
    <scope>IDENTIFICATION</scope>
</reference>
<feature type="domain" description="Acyl-CoA dehydrogenase/oxidase C-terminal" evidence="7">
    <location>
        <begin position="2"/>
        <end position="63"/>
    </location>
</feature>
<dbReference type="Pfam" id="PF00441">
    <property type="entry name" value="Acyl-CoA_dh_1"/>
    <property type="match status" value="1"/>
</dbReference>
<keyword evidence="9" id="KW-1185">Reference proteome</keyword>
<dbReference type="GO" id="GO:0000062">
    <property type="term" value="F:fatty-acyl-CoA binding"/>
    <property type="evidence" value="ECO:0007669"/>
    <property type="project" value="TreeGrafter"/>
</dbReference>
<evidence type="ECO:0000256" key="3">
    <source>
        <dbReference type="ARBA" id="ARBA00022946"/>
    </source>
</evidence>
<dbReference type="InParanoid" id="A0A803XR52"/>
<keyword evidence="2" id="KW-0285">Flavoprotein</keyword>
<dbReference type="Ensembl" id="ENSMGAT00000028400.1">
    <property type="protein sequence ID" value="ENSMGAP00000021998.1"/>
    <property type="gene ID" value="ENSMGAG00000022527.1"/>
</dbReference>
<sequence length="283" mass="30154">MVSMLKRNSCGKALEIARQARDMLGGNGVCDEYHVIRHLMNLEAVNTYEGTHDIHALILGRAITGIQAFTAGAALMEDSGCTEGDSATPTGRGVTAWTHGSLVQRRSAFTAHTIKGGNATPACSAVPGSSALRLGGCITKTRAELCHVLSVPMPHIQPFNGSSRPNVPMPEGGLHPGAPHGGVWGLPVRSEGSPWARGPCSRFGLQAQVPVGCLHGVADLLQLVLGLPDSLHHLCQLLQPFMDQLVVKTVELEKPLLQLFGQVGHLREREKQTGCWGQEGQQH</sequence>
<reference evidence="8" key="3">
    <citation type="submission" date="2025-09" db="UniProtKB">
        <authorList>
            <consortium name="Ensembl"/>
        </authorList>
    </citation>
    <scope>IDENTIFICATION</scope>
</reference>
<dbReference type="AlphaFoldDB" id="A0A803XR52"/>
<dbReference type="PANTHER" id="PTHR42807">
    <property type="entry name" value="GLUTARYL-COA DEHYDROGENASE, MITOCHONDRIAL"/>
    <property type="match status" value="1"/>
</dbReference>
<evidence type="ECO:0000256" key="1">
    <source>
        <dbReference type="ARBA" id="ARBA00004173"/>
    </source>
</evidence>
<dbReference type="GO" id="GO:0004361">
    <property type="term" value="F:glutaryl-CoA dehydrogenase activity"/>
    <property type="evidence" value="ECO:0007669"/>
    <property type="project" value="TreeGrafter"/>
</dbReference>
<dbReference type="PROSITE" id="PS00073">
    <property type="entry name" value="ACYL_COA_DH_2"/>
    <property type="match status" value="1"/>
</dbReference>
<evidence type="ECO:0000256" key="4">
    <source>
        <dbReference type="ARBA" id="ARBA00023002"/>
    </source>
</evidence>
<gene>
    <name evidence="8" type="primary">LOC104916895</name>
</gene>
<comment type="subcellular location">
    <subcellularLocation>
        <location evidence="1">Mitochondrion</location>
    </subcellularLocation>
</comment>
<evidence type="ECO:0000313" key="8">
    <source>
        <dbReference type="Ensembl" id="ENSMGAP00000021998.1"/>
    </source>
</evidence>
<keyword evidence="4" id="KW-0560">Oxidoreductase</keyword>
<dbReference type="InterPro" id="IPR006089">
    <property type="entry name" value="Acyl-CoA_DH_CS"/>
</dbReference>
<dbReference type="GO" id="GO:0033539">
    <property type="term" value="P:fatty acid beta-oxidation using acyl-CoA dehydrogenase"/>
    <property type="evidence" value="ECO:0007669"/>
    <property type="project" value="TreeGrafter"/>
</dbReference>
<protein>
    <recommendedName>
        <fullName evidence="6">Glutaryl-CoA dehydrogenase, mitochondrial</fullName>
    </recommendedName>
</protein>
<organism evidence="8 9">
    <name type="scientific">Meleagris gallopavo</name>
    <name type="common">Wild turkey</name>
    <dbReference type="NCBI Taxonomy" id="9103"/>
    <lineage>
        <taxon>Eukaryota</taxon>
        <taxon>Metazoa</taxon>
        <taxon>Chordata</taxon>
        <taxon>Craniata</taxon>
        <taxon>Vertebrata</taxon>
        <taxon>Euteleostomi</taxon>
        <taxon>Archelosauria</taxon>
        <taxon>Archosauria</taxon>
        <taxon>Dinosauria</taxon>
        <taxon>Saurischia</taxon>
        <taxon>Theropoda</taxon>
        <taxon>Coelurosauria</taxon>
        <taxon>Aves</taxon>
        <taxon>Neognathae</taxon>
        <taxon>Galloanserae</taxon>
        <taxon>Galliformes</taxon>
        <taxon>Phasianidae</taxon>
        <taxon>Meleagridinae</taxon>
        <taxon>Meleagris</taxon>
    </lineage>
</organism>
<dbReference type="InterPro" id="IPR036250">
    <property type="entry name" value="AcylCo_DH-like_C"/>
</dbReference>
<dbReference type="GO" id="GO:0005743">
    <property type="term" value="C:mitochondrial inner membrane"/>
    <property type="evidence" value="ECO:0007669"/>
    <property type="project" value="TreeGrafter"/>
</dbReference>
<dbReference type="GO" id="GO:0046949">
    <property type="term" value="P:fatty-acyl-CoA biosynthetic process"/>
    <property type="evidence" value="ECO:0007669"/>
    <property type="project" value="TreeGrafter"/>
</dbReference>
<accession>A0A803XR52</accession>
<name>A0A803XR52_MELGA</name>